<feature type="transmembrane region" description="Helical" evidence="1">
    <location>
        <begin position="279"/>
        <end position="305"/>
    </location>
</feature>
<keyword evidence="1" id="KW-0472">Membrane</keyword>
<proteinExistence type="predicted"/>
<dbReference type="AlphaFoldDB" id="A0A1C1CTU3"/>
<dbReference type="Proteomes" id="UP000094526">
    <property type="component" value="Unassembled WGS sequence"/>
</dbReference>
<feature type="transmembrane region" description="Helical" evidence="1">
    <location>
        <begin position="35"/>
        <end position="57"/>
    </location>
</feature>
<keyword evidence="1" id="KW-1133">Transmembrane helix</keyword>
<feature type="transmembrane region" description="Helical" evidence="1">
    <location>
        <begin position="116"/>
        <end position="143"/>
    </location>
</feature>
<dbReference type="VEuPathDB" id="FungiDB:CLCR_08594"/>
<reference evidence="3" key="1">
    <citation type="submission" date="2015-07" db="EMBL/GenBank/DDBJ databases">
        <authorList>
            <person name="Teixeira M.M."/>
            <person name="Souza R.C."/>
            <person name="Almeida L.G."/>
            <person name="Vicente V.A."/>
            <person name="de Hoog S."/>
            <person name="Bocca A.L."/>
            <person name="de Almeida S.R."/>
            <person name="Vasconcelos A.T."/>
            <person name="Felipe M.S."/>
        </authorList>
    </citation>
    <scope>NUCLEOTIDE SEQUENCE [LARGE SCALE GENOMIC DNA]</scope>
    <source>
        <strain evidence="3">KSF</strain>
    </source>
</reference>
<dbReference type="EMBL" id="LGRB01000009">
    <property type="protein sequence ID" value="OCT51923.1"/>
    <property type="molecule type" value="Genomic_DNA"/>
</dbReference>
<feature type="transmembrane region" description="Helical" evidence="1">
    <location>
        <begin position="176"/>
        <end position="200"/>
    </location>
</feature>
<evidence type="ECO:0000313" key="3">
    <source>
        <dbReference type="Proteomes" id="UP000094526"/>
    </source>
</evidence>
<feature type="transmembrane region" description="Helical" evidence="1">
    <location>
        <begin position="355"/>
        <end position="379"/>
    </location>
</feature>
<protein>
    <submittedName>
        <fullName evidence="2">Uncharacterized protein</fullName>
    </submittedName>
</protein>
<keyword evidence="1" id="KW-0812">Transmembrane</keyword>
<evidence type="ECO:0000313" key="2">
    <source>
        <dbReference type="EMBL" id="OCT51923.1"/>
    </source>
</evidence>
<comment type="caution">
    <text evidence="2">The sequence shown here is derived from an EMBL/GenBank/DDBJ whole genome shotgun (WGS) entry which is preliminary data.</text>
</comment>
<feature type="transmembrane region" description="Helical" evidence="1">
    <location>
        <begin position="149"/>
        <end position="169"/>
    </location>
</feature>
<gene>
    <name evidence="2" type="ORF">CLCR_08594</name>
</gene>
<dbReference type="eggNOG" id="ENOG502SX75">
    <property type="taxonomic scope" value="Eukaryota"/>
</dbReference>
<evidence type="ECO:0000256" key="1">
    <source>
        <dbReference type="SAM" id="Phobius"/>
    </source>
</evidence>
<organism evidence="2 3">
    <name type="scientific">Cladophialophora carrionii</name>
    <dbReference type="NCBI Taxonomy" id="86049"/>
    <lineage>
        <taxon>Eukaryota</taxon>
        <taxon>Fungi</taxon>
        <taxon>Dikarya</taxon>
        <taxon>Ascomycota</taxon>
        <taxon>Pezizomycotina</taxon>
        <taxon>Eurotiomycetes</taxon>
        <taxon>Chaetothyriomycetidae</taxon>
        <taxon>Chaetothyriales</taxon>
        <taxon>Herpotrichiellaceae</taxon>
        <taxon>Cladophialophora</taxon>
    </lineage>
</organism>
<dbReference type="OrthoDB" id="3517272at2759"/>
<accession>A0A1C1CTU3</accession>
<dbReference type="VEuPathDB" id="FungiDB:G647_06206"/>
<keyword evidence="3" id="KW-1185">Reference proteome</keyword>
<sequence>MSSTPSSSTSLLHGSLDPTHVSSLYADWVHRPTPWPWVLASVTLSIILGFLGVQASYKSWEPKHQRGANFENRPRHPFPPDARAYYPVHQRNPSDASVTSFSSYGESNRYGGLGRFALVTSIIGIGWSTIRAIALLVILIAITRGDTRHTYPGVISVVIMFTSVQTYLGSRAMPRILYLLIIVDLCVIYACIILALLSFVKHKETSYQEFTVQGGTCPCLLGFKTGRNMNSCAKFADNLPELVGCDDAYEPYGPNDTMTYPKSCLLSDENDTTDLDPNLMAYMVLAEIVVGGVGLLYGLIVLLFASRWIPDAIKHPSQLLHALTLKDAKTHRRDREYASLTLPEKVKTHKLPGRAIGMTVLAFIALLMFAAVTIVVHVLDETRPIRLFYRDSSGSLDVPVPGTATSVGGASWSDCFVVDTPFSGDGNFREWWDFRQSRILRAMALA</sequence>
<name>A0A1C1CTU3_9EURO</name>